<accession>A0A2A2H8U9</accession>
<protein>
    <submittedName>
        <fullName evidence="1">Uncharacterized protein</fullName>
    </submittedName>
</protein>
<dbReference type="Proteomes" id="UP000217784">
    <property type="component" value="Unassembled WGS sequence"/>
</dbReference>
<gene>
    <name evidence="1" type="ORF">ASJ80_08365</name>
</gene>
<dbReference type="RefSeq" id="WP_069583082.1">
    <property type="nucleotide sequence ID" value="NZ_LMVM01000002.1"/>
</dbReference>
<keyword evidence="2" id="KW-1185">Reference proteome</keyword>
<proteinExistence type="predicted"/>
<reference evidence="1 2" key="1">
    <citation type="journal article" date="2017" name="BMC Genomics">
        <title>Genomic analysis of methanogenic archaea reveals a shift towards energy conservation.</title>
        <authorList>
            <person name="Gilmore S.P."/>
            <person name="Henske J.K."/>
            <person name="Sexton J.A."/>
            <person name="Solomon K.V."/>
            <person name="Seppala S."/>
            <person name="Yoo J.I."/>
            <person name="Huyett L.M."/>
            <person name="Pressman A."/>
            <person name="Cogan J.Z."/>
            <person name="Kivenson V."/>
            <person name="Peng X."/>
            <person name="Tan Y."/>
            <person name="Valentine D.L."/>
            <person name="O'Malley M.A."/>
        </authorList>
    </citation>
    <scope>NUCLEOTIDE SEQUENCE [LARGE SCALE GENOMIC DNA]</scope>
    <source>
        <strain evidence="1 2">M.o.H.</strain>
    </source>
</reference>
<dbReference type="AlphaFoldDB" id="A0A2A2H8U9"/>
<dbReference type="EMBL" id="LMVM01000002">
    <property type="protein sequence ID" value="PAV05736.1"/>
    <property type="molecule type" value="Genomic_DNA"/>
</dbReference>
<evidence type="ECO:0000313" key="1">
    <source>
        <dbReference type="EMBL" id="PAV05736.1"/>
    </source>
</evidence>
<organism evidence="1 2">
    <name type="scientific">Methanobacterium bryantii</name>
    <dbReference type="NCBI Taxonomy" id="2161"/>
    <lineage>
        <taxon>Archaea</taxon>
        <taxon>Methanobacteriati</taxon>
        <taxon>Methanobacteriota</taxon>
        <taxon>Methanomada group</taxon>
        <taxon>Methanobacteria</taxon>
        <taxon>Methanobacteriales</taxon>
        <taxon>Methanobacteriaceae</taxon>
        <taxon>Methanobacterium</taxon>
    </lineage>
</organism>
<comment type="caution">
    <text evidence="1">The sequence shown here is derived from an EMBL/GenBank/DDBJ whole genome shotgun (WGS) entry which is preliminary data.</text>
</comment>
<evidence type="ECO:0000313" key="2">
    <source>
        <dbReference type="Proteomes" id="UP000217784"/>
    </source>
</evidence>
<sequence length="74" mass="8501">MNSKSTFKSLTLVFKESPDIKTRVDELLDGHMSLSHIGHTIFEEYNITFSLDDLRLYATFIHRNPCIVALERSG</sequence>
<name>A0A2A2H8U9_METBR</name>